<keyword evidence="2" id="KW-1185">Reference proteome</keyword>
<sequence length="135" mass="15390">MTVIATAESATKSLRLLRAGIDEAAYDPRREAELHPSQTSHLDTSDFCRLHPHKLERLRQQCSWIDFLTRGKKLSRCQCLLRRRVAVAAGVCRLTALNDADSLATTSRAHNTPTRTQRQCYLCVEQRGPERRYPV</sequence>
<reference evidence="1" key="1">
    <citation type="submission" date="2024-02" db="EMBL/GenBank/DDBJ databases">
        <authorList>
            <consortium name="ELIXIR-Norway"/>
            <consortium name="Elixir Norway"/>
        </authorList>
    </citation>
    <scope>NUCLEOTIDE SEQUENCE</scope>
</reference>
<evidence type="ECO:0000313" key="2">
    <source>
        <dbReference type="Proteomes" id="UP001497444"/>
    </source>
</evidence>
<dbReference type="EMBL" id="CAXAQS010000813">
    <property type="protein sequence ID" value="CAK9253315.1"/>
    <property type="molecule type" value="Genomic_DNA"/>
</dbReference>
<comment type="caution">
    <text evidence="1">The sequence shown here is derived from an EMBL/GenBank/DDBJ whole genome shotgun (WGS) entry which is preliminary data.</text>
</comment>
<dbReference type="Proteomes" id="UP001497444">
    <property type="component" value="Unassembled WGS sequence"/>
</dbReference>
<gene>
    <name evidence="1" type="ORF">CSSPJE1EN1_LOCUS28693</name>
</gene>
<evidence type="ECO:0000313" key="1">
    <source>
        <dbReference type="EMBL" id="CAK9253315.1"/>
    </source>
</evidence>
<name>A0ABP0VII2_9BRYO</name>
<accession>A0ABP0VII2</accession>
<organism evidence="1 2">
    <name type="scientific">Sphagnum jensenii</name>
    <dbReference type="NCBI Taxonomy" id="128206"/>
    <lineage>
        <taxon>Eukaryota</taxon>
        <taxon>Viridiplantae</taxon>
        <taxon>Streptophyta</taxon>
        <taxon>Embryophyta</taxon>
        <taxon>Bryophyta</taxon>
        <taxon>Sphagnophytina</taxon>
        <taxon>Sphagnopsida</taxon>
        <taxon>Sphagnales</taxon>
        <taxon>Sphagnaceae</taxon>
        <taxon>Sphagnum</taxon>
    </lineage>
</organism>
<protein>
    <submittedName>
        <fullName evidence="1">Uncharacterized protein</fullName>
    </submittedName>
</protein>
<proteinExistence type="predicted"/>